<name>G9Y4G0_HAFAL</name>
<sequence>MQTLLHNRELISIGASRVPAKLKKESGRIKTTVRHILRKVQDMYDAR</sequence>
<evidence type="ECO:0000313" key="2">
    <source>
        <dbReference type="Proteomes" id="UP000005959"/>
    </source>
</evidence>
<dbReference type="AlphaFoldDB" id="G9Y4G0"/>
<evidence type="ECO:0000313" key="1">
    <source>
        <dbReference type="EMBL" id="EHM44373.1"/>
    </source>
</evidence>
<reference evidence="1 2" key="1">
    <citation type="submission" date="2011-08" db="EMBL/GenBank/DDBJ databases">
        <authorList>
            <person name="Weinstock G."/>
            <person name="Sodergren E."/>
            <person name="Clifton S."/>
            <person name="Fulton L."/>
            <person name="Fulton B."/>
            <person name="Courtney L."/>
            <person name="Fronick C."/>
            <person name="Harrison M."/>
            <person name="Strong C."/>
            <person name="Farmer C."/>
            <person name="Delahaunty K."/>
            <person name="Markovic C."/>
            <person name="Hall O."/>
            <person name="Minx P."/>
            <person name="Tomlinson C."/>
            <person name="Mitreva M."/>
            <person name="Hou S."/>
            <person name="Chen J."/>
            <person name="Wollam A."/>
            <person name="Pepin K.H."/>
            <person name="Johnson M."/>
            <person name="Bhonagiri V."/>
            <person name="Zhang X."/>
            <person name="Suruliraj S."/>
            <person name="Warren W."/>
            <person name="Chinwalla A."/>
            <person name="Mardis E.R."/>
            <person name="Wilson R.K."/>
        </authorList>
    </citation>
    <scope>NUCLEOTIDE SEQUENCE [LARGE SCALE GENOMIC DNA]</scope>
    <source>
        <strain evidence="1 2">ATCC 51873</strain>
    </source>
</reference>
<dbReference type="EMBL" id="AGCI01000029">
    <property type="protein sequence ID" value="EHM44373.1"/>
    <property type="molecule type" value="Genomic_DNA"/>
</dbReference>
<gene>
    <name evidence="1" type="ORF">HMPREF0454_01441</name>
</gene>
<accession>G9Y4G0</accession>
<dbReference type="HOGENOM" id="CLU_3168704_0_0_6"/>
<protein>
    <submittedName>
        <fullName evidence="1">Uncharacterized protein</fullName>
    </submittedName>
</protein>
<organism evidence="1 2">
    <name type="scientific">Hafnia alvei ATCC 51873</name>
    <dbReference type="NCBI Taxonomy" id="1002364"/>
    <lineage>
        <taxon>Bacteria</taxon>
        <taxon>Pseudomonadati</taxon>
        <taxon>Pseudomonadota</taxon>
        <taxon>Gammaproteobacteria</taxon>
        <taxon>Enterobacterales</taxon>
        <taxon>Hafniaceae</taxon>
        <taxon>Hafnia</taxon>
    </lineage>
</organism>
<dbReference type="Proteomes" id="UP000005959">
    <property type="component" value="Unassembled WGS sequence"/>
</dbReference>
<proteinExistence type="predicted"/>
<comment type="caution">
    <text evidence="1">The sequence shown here is derived from an EMBL/GenBank/DDBJ whole genome shotgun (WGS) entry which is preliminary data.</text>
</comment>